<sequence>MPDAAPRTGRSHTRMLALNDFEIAAKRLLPRTIFGYVSGGVEDNQSLRDNRAAFAEHGLVPRVLVDVSQRSQSVTLFGRTYDSPFGIAPMGLSALSAYRGDIAMACAARATNVPMILSGSSLIPLEDVIRAAPETWFQAYLPGNAERIDALLDRVGAAGVRTLVLTVDIPVYGNRENNIRNGFSTPLRPSLRLAWDGVTHPRWLLGTFLHTLVRHGMPHFENSFAERGAPVLSPNVLRDFTGRDHLNWRHVDQIRRRWKGELILKGVLNVADARMAREHGADGVIVSNHGGRQLDGALSPLRVLPDIVSALGAYPVMMDGGIRRGTDVVKALALGATFVFVGRPFAYAAAIGGQAGVEHAIRLLREEVDRDMALLGVSGCGELGPELLFRATPGAIHPATPPVSDTSMPARINGSTACLAATSAPV</sequence>
<dbReference type="OrthoDB" id="9770452at2"/>
<feature type="binding site" evidence="7">
    <location>
        <position position="287"/>
    </location>
    <ligand>
        <name>FMN</name>
        <dbReference type="ChEBI" id="CHEBI:58210"/>
    </ligand>
</feature>
<feature type="binding site" evidence="7">
    <location>
        <position position="175"/>
    </location>
    <ligand>
        <name>glyoxylate</name>
        <dbReference type="ChEBI" id="CHEBI:36655"/>
    </ligand>
</feature>
<feature type="binding site" evidence="7">
    <location>
        <position position="166"/>
    </location>
    <ligand>
        <name>FMN</name>
        <dbReference type="ChEBI" id="CHEBI:58210"/>
    </ligand>
</feature>
<protein>
    <submittedName>
        <fullName evidence="9">Alpha-hydroxy-acid oxidizing protein</fullName>
    </submittedName>
</protein>
<dbReference type="InterPro" id="IPR000262">
    <property type="entry name" value="FMN-dep_DH"/>
</dbReference>
<comment type="caution">
    <text evidence="9">The sequence shown here is derived from an EMBL/GenBank/DDBJ whole genome shotgun (WGS) entry which is preliminary data.</text>
</comment>
<dbReference type="InterPro" id="IPR012133">
    <property type="entry name" value="Alpha-hydoxy_acid_DH_FMN"/>
</dbReference>
<keyword evidence="3 7" id="KW-0288">FMN</keyword>
<dbReference type="CDD" id="cd02809">
    <property type="entry name" value="alpha_hydroxyacid_oxid_FMN"/>
    <property type="match status" value="1"/>
</dbReference>
<dbReference type="InterPro" id="IPR013785">
    <property type="entry name" value="Aldolase_TIM"/>
</dbReference>
<dbReference type="SUPFAM" id="SSF51395">
    <property type="entry name" value="FMN-linked oxidoreductases"/>
    <property type="match status" value="1"/>
</dbReference>
<proteinExistence type="inferred from homology"/>
<reference evidence="9 10" key="1">
    <citation type="submission" date="2018-12" db="EMBL/GenBank/DDBJ databases">
        <authorList>
            <person name="Yang Y."/>
        </authorList>
    </citation>
    <scope>NUCLEOTIDE SEQUENCE [LARGE SCALE GENOMIC DNA]</scope>
    <source>
        <strain evidence="9 10">L-25-5w-1</strain>
    </source>
</reference>
<dbReference type="Gene3D" id="3.20.20.70">
    <property type="entry name" value="Aldolase class I"/>
    <property type="match status" value="1"/>
</dbReference>
<feature type="binding site" evidence="7">
    <location>
        <position position="140"/>
    </location>
    <ligand>
        <name>glyoxylate</name>
        <dbReference type="ChEBI" id="CHEBI:36655"/>
    </ligand>
</feature>
<dbReference type="Pfam" id="PF01070">
    <property type="entry name" value="FMN_dh"/>
    <property type="match status" value="1"/>
</dbReference>
<comment type="similarity">
    <text evidence="5">Belongs to the FMN-dependent alpha-hydroxy acid dehydrogenase family.</text>
</comment>
<evidence type="ECO:0000256" key="2">
    <source>
        <dbReference type="ARBA" id="ARBA00022630"/>
    </source>
</evidence>
<dbReference type="PROSITE" id="PS51349">
    <property type="entry name" value="FMN_HYDROXY_ACID_DH_2"/>
    <property type="match status" value="1"/>
</dbReference>
<feature type="binding site" evidence="7">
    <location>
        <begin position="319"/>
        <end position="323"/>
    </location>
    <ligand>
        <name>FMN</name>
        <dbReference type="ChEBI" id="CHEBI:58210"/>
    </ligand>
</feature>
<dbReference type="InterPro" id="IPR037396">
    <property type="entry name" value="FMN_HAD"/>
</dbReference>
<dbReference type="EMBL" id="RXMA01000031">
    <property type="protein sequence ID" value="RTR15756.1"/>
    <property type="molecule type" value="Genomic_DNA"/>
</dbReference>
<feature type="binding site" evidence="7">
    <location>
        <position position="118"/>
    </location>
    <ligand>
        <name>FMN</name>
        <dbReference type="ChEBI" id="CHEBI:58210"/>
    </ligand>
</feature>
<evidence type="ECO:0000256" key="6">
    <source>
        <dbReference type="PIRSR" id="PIRSR000138-1"/>
    </source>
</evidence>
<feature type="binding site" evidence="7">
    <location>
        <begin position="89"/>
        <end position="91"/>
    </location>
    <ligand>
        <name>FMN</name>
        <dbReference type="ChEBI" id="CHEBI:58210"/>
    </ligand>
</feature>
<dbReference type="Proteomes" id="UP000277007">
    <property type="component" value="Unassembled WGS sequence"/>
</dbReference>
<dbReference type="PANTHER" id="PTHR10578">
    <property type="entry name" value="S -2-HYDROXY-ACID OXIDASE-RELATED"/>
    <property type="match status" value="1"/>
</dbReference>
<evidence type="ECO:0000259" key="8">
    <source>
        <dbReference type="PROSITE" id="PS51349"/>
    </source>
</evidence>
<feature type="domain" description="FMN hydroxy acid dehydrogenase" evidence="8">
    <location>
        <begin position="10"/>
        <end position="393"/>
    </location>
</feature>
<dbReference type="FunFam" id="3.20.20.70:FF:000029">
    <property type="entry name" value="L-lactate dehydrogenase"/>
    <property type="match status" value="1"/>
</dbReference>
<evidence type="ECO:0000256" key="7">
    <source>
        <dbReference type="PIRSR" id="PIRSR000138-2"/>
    </source>
</evidence>
<feature type="binding site" evidence="7">
    <location>
        <position position="138"/>
    </location>
    <ligand>
        <name>FMN</name>
        <dbReference type="ChEBI" id="CHEBI:58210"/>
    </ligand>
</feature>
<feature type="binding site" evidence="7">
    <location>
        <position position="36"/>
    </location>
    <ligand>
        <name>glyoxylate</name>
        <dbReference type="ChEBI" id="CHEBI:36655"/>
    </ligand>
</feature>
<dbReference type="GO" id="GO:0005886">
    <property type="term" value="C:plasma membrane"/>
    <property type="evidence" value="ECO:0007669"/>
    <property type="project" value="TreeGrafter"/>
</dbReference>
<dbReference type="InterPro" id="IPR008259">
    <property type="entry name" value="FMN_hydac_DH_AS"/>
</dbReference>
<gene>
    <name evidence="9" type="ORF">EJ903_22465</name>
</gene>
<evidence type="ECO:0000313" key="10">
    <source>
        <dbReference type="Proteomes" id="UP000277007"/>
    </source>
</evidence>
<organism evidence="9 10">
    <name type="scientific">Azospirillum griseum</name>
    <dbReference type="NCBI Taxonomy" id="2496639"/>
    <lineage>
        <taxon>Bacteria</taxon>
        <taxon>Pseudomonadati</taxon>
        <taxon>Pseudomonadota</taxon>
        <taxon>Alphaproteobacteria</taxon>
        <taxon>Rhodospirillales</taxon>
        <taxon>Azospirillaceae</taxon>
        <taxon>Azospirillum</taxon>
    </lineage>
</organism>
<evidence type="ECO:0000256" key="5">
    <source>
        <dbReference type="ARBA" id="ARBA00024042"/>
    </source>
</evidence>
<feature type="binding site" evidence="7">
    <location>
        <position position="289"/>
    </location>
    <ligand>
        <name>glyoxylate</name>
        <dbReference type="ChEBI" id="CHEBI:36655"/>
    </ligand>
</feature>
<dbReference type="GO" id="GO:0010181">
    <property type="term" value="F:FMN binding"/>
    <property type="evidence" value="ECO:0007669"/>
    <property type="project" value="InterPro"/>
</dbReference>
<keyword evidence="10" id="KW-1185">Reference proteome</keyword>
<feature type="binding site" evidence="7">
    <location>
        <position position="292"/>
    </location>
    <ligand>
        <name>glyoxylate</name>
        <dbReference type="ChEBI" id="CHEBI:36655"/>
    </ligand>
</feature>
<evidence type="ECO:0000256" key="1">
    <source>
        <dbReference type="ARBA" id="ARBA00001917"/>
    </source>
</evidence>
<keyword evidence="4" id="KW-0560">Oxidoreductase</keyword>
<comment type="cofactor">
    <cofactor evidence="1">
        <name>FMN</name>
        <dbReference type="ChEBI" id="CHEBI:58210"/>
    </cofactor>
</comment>
<dbReference type="PIRSF" id="PIRSF000138">
    <property type="entry name" value="Al-hdrx_acd_dh"/>
    <property type="match status" value="1"/>
</dbReference>
<keyword evidence="2 7" id="KW-0285">Flavoprotein</keyword>
<dbReference type="GO" id="GO:0004459">
    <property type="term" value="F:L-lactate dehydrogenase (NAD+) activity"/>
    <property type="evidence" value="ECO:0007669"/>
    <property type="project" value="TreeGrafter"/>
</dbReference>
<name>A0A3S0HXL6_9PROT</name>
<feature type="binding site" evidence="7">
    <location>
        <position position="265"/>
    </location>
    <ligand>
        <name>FMN</name>
        <dbReference type="ChEBI" id="CHEBI:58210"/>
    </ligand>
</feature>
<feature type="active site" description="Proton acceptor" evidence="6">
    <location>
        <position position="289"/>
    </location>
</feature>
<dbReference type="GO" id="GO:0009060">
    <property type="term" value="P:aerobic respiration"/>
    <property type="evidence" value="ECO:0007669"/>
    <property type="project" value="TreeGrafter"/>
</dbReference>
<evidence type="ECO:0000313" key="9">
    <source>
        <dbReference type="EMBL" id="RTR15756.1"/>
    </source>
</evidence>
<dbReference type="PANTHER" id="PTHR10578:SF107">
    <property type="entry name" value="2-HYDROXYACID OXIDASE 1"/>
    <property type="match status" value="1"/>
</dbReference>
<dbReference type="AlphaFoldDB" id="A0A3S0HXL6"/>
<dbReference type="PROSITE" id="PS00557">
    <property type="entry name" value="FMN_HYDROXY_ACID_DH_1"/>
    <property type="match status" value="1"/>
</dbReference>
<accession>A0A3S0HXL6</accession>
<feature type="binding site" evidence="7">
    <location>
        <begin position="342"/>
        <end position="343"/>
    </location>
    <ligand>
        <name>FMN</name>
        <dbReference type="ChEBI" id="CHEBI:58210"/>
    </ligand>
</feature>
<evidence type="ECO:0000256" key="3">
    <source>
        <dbReference type="ARBA" id="ARBA00022643"/>
    </source>
</evidence>
<evidence type="ECO:0000256" key="4">
    <source>
        <dbReference type="ARBA" id="ARBA00023002"/>
    </source>
</evidence>